<feature type="transmembrane region" description="Helical" evidence="1">
    <location>
        <begin position="99"/>
        <end position="116"/>
    </location>
</feature>
<accession>A0A5J4KLG5</accession>
<proteinExistence type="predicted"/>
<evidence type="ECO:0000313" key="3">
    <source>
        <dbReference type="Proteomes" id="UP000326912"/>
    </source>
</evidence>
<keyword evidence="1" id="KW-0812">Transmembrane</keyword>
<name>A0A5J4KLG5_9CHLR</name>
<feature type="transmembrane region" description="Helical" evidence="1">
    <location>
        <begin position="58"/>
        <end position="79"/>
    </location>
</feature>
<dbReference type="Proteomes" id="UP000326912">
    <property type="component" value="Unassembled WGS sequence"/>
</dbReference>
<dbReference type="PANTHER" id="PTHR35283:SF3">
    <property type="entry name" value="T12C22.21 PROTEIN"/>
    <property type="match status" value="1"/>
</dbReference>
<keyword evidence="1" id="KW-1133">Transmembrane helix</keyword>
<dbReference type="PANTHER" id="PTHR35283">
    <property type="entry name" value="T12C22.21 PROTEIN"/>
    <property type="match status" value="1"/>
</dbReference>
<protein>
    <recommendedName>
        <fullName evidence="4">DUF3054 domain-containing protein</fullName>
    </recommendedName>
</protein>
<feature type="transmembrane region" description="Helical" evidence="1">
    <location>
        <begin position="28"/>
        <end position="46"/>
    </location>
</feature>
<dbReference type="EMBL" id="BKZW01000001">
    <property type="protein sequence ID" value="GER87247.1"/>
    <property type="molecule type" value="Genomic_DNA"/>
</dbReference>
<keyword evidence="1" id="KW-0472">Membrane</keyword>
<comment type="caution">
    <text evidence="2">The sequence shown here is derived from an EMBL/GenBank/DDBJ whole genome shotgun (WGS) entry which is preliminary data.</text>
</comment>
<dbReference type="Pfam" id="PF11255">
    <property type="entry name" value="DUF3054"/>
    <property type="match status" value="1"/>
</dbReference>
<dbReference type="InterPro" id="IPR021414">
    <property type="entry name" value="DUF3054"/>
</dbReference>
<evidence type="ECO:0008006" key="4">
    <source>
        <dbReference type="Google" id="ProtNLM"/>
    </source>
</evidence>
<evidence type="ECO:0000313" key="2">
    <source>
        <dbReference type="EMBL" id="GER87247.1"/>
    </source>
</evidence>
<gene>
    <name evidence="2" type="ORF">KDW_14090</name>
</gene>
<keyword evidence="3" id="KW-1185">Reference proteome</keyword>
<sequence>MVVKENTRETTSAIQASKPTNKLEARRLWTVVFGDILVFIIFAVIGRQSHGEDTGLSAFLRVIWTALPFALSWFLIAPFMGAFRRELMNEPKQMARKTGQAWVAAWPLGVVLHFIFEQHLPTVVSALTFGLVTLVTNLVFLFVWRIPFAMTNHTKDTQASLAPRKK</sequence>
<evidence type="ECO:0000256" key="1">
    <source>
        <dbReference type="SAM" id="Phobius"/>
    </source>
</evidence>
<reference evidence="2 3" key="1">
    <citation type="submission" date="2019-10" db="EMBL/GenBank/DDBJ databases">
        <title>Dictyobacter vulcani sp. nov., within the class Ktedonobacteria, isolated from soil of volcanic Mt. Zao.</title>
        <authorList>
            <person name="Zheng Y."/>
            <person name="Wang C.M."/>
            <person name="Sakai Y."/>
            <person name="Abe K."/>
            <person name="Yokota A."/>
            <person name="Yabe S."/>
        </authorList>
    </citation>
    <scope>NUCLEOTIDE SEQUENCE [LARGE SCALE GENOMIC DNA]</scope>
    <source>
        <strain evidence="2 3">W12</strain>
    </source>
</reference>
<feature type="transmembrane region" description="Helical" evidence="1">
    <location>
        <begin position="122"/>
        <end position="144"/>
    </location>
</feature>
<dbReference type="RefSeq" id="WP_151755270.1">
    <property type="nucleotide sequence ID" value="NZ_BKZW01000001.1"/>
</dbReference>
<organism evidence="2 3">
    <name type="scientific">Dictyobacter vulcani</name>
    <dbReference type="NCBI Taxonomy" id="2607529"/>
    <lineage>
        <taxon>Bacteria</taxon>
        <taxon>Bacillati</taxon>
        <taxon>Chloroflexota</taxon>
        <taxon>Ktedonobacteria</taxon>
        <taxon>Ktedonobacterales</taxon>
        <taxon>Dictyobacteraceae</taxon>
        <taxon>Dictyobacter</taxon>
    </lineage>
</organism>
<dbReference type="AlphaFoldDB" id="A0A5J4KLG5"/>